<reference evidence="1 2" key="1">
    <citation type="submission" date="2023-11" db="EMBL/GenBank/DDBJ databases">
        <title>MicrobeMod: A computational toolkit for identifying prokaryotic methylation and restriction-modification with nanopore sequencing.</title>
        <authorList>
            <person name="Crits-Christoph A."/>
            <person name="Kang S.C."/>
            <person name="Lee H."/>
            <person name="Ostrov N."/>
        </authorList>
    </citation>
    <scope>NUCLEOTIDE SEQUENCE [LARGE SCALE GENOMIC DNA]</scope>
    <source>
        <strain evidence="1 2">ATCC 25935</strain>
    </source>
</reference>
<protein>
    <submittedName>
        <fullName evidence="1">Uncharacterized protein</fullName>
    </submittedName>
</protein>
<dbReference type="Proteomes" id="UP001326110">
    <property type="component" value="Chromosome"/>
</dbReference>
<dbReference type="GeneID" id="43165821"/>
<evidence type="ECO:0000313" key="2">
    <source>
        <dbReference type="Proteomes" id="UP001326110"/>
    </source>
</evidence>
<gene>
    <name evidence="1" type="ORF">SR858_13935</name>
</gene>
<accession>A0ABZ0XR32</accession>
<organism evidence="1 2">
    <name type="scientific">Duganella zoogloeoides</name>
    <dbReference type="NCBI Taxonomy" id="75659"/>
    <lineage>
        <taxon>Bacteria</taxon>
        <taxon>Pseudomonadati</taxon>
        <taxon>Pseudomonadota</taxon>
        <taxon>Betaproteobacteria</taxon>
        <taxon>Burkholderiales</taxon>
        <taxon>Oxalobacteraceae</taxon>
        <taxon>Telluria group</taxon>
        <taxon>Duganella</taxon>
    </lineage>
</organism>
<dbReference type="EMBL" id="CP140152">
    <property type="protein sequence ID" value="WQH02187.1"/>
    <property type="molecule type" value="Genomic_DNA"/>
</dbReference>
<keyword evidence="2" id="KW-1185">Reference proteome</keyword>
<evidence type="ECO:0000313" key="1">
    <source>
        <dbReference type="EMBL" id="WQH02187.1"/>
    </source>
</evidence>
<proteinExistence type="predicted"/>
<sequence>MKPLRRTDHLMAQRVDVAIVFRDMLGLEDAAAYMARYDFPEHVVQRVLSGLAVTRIDGGELVEYAPSMPTDAGQ</sequence>
<dbReference type="RefSeq" id="WP_154820114.1">
    <property type="nucleotide sequence ID" value="NZ_CP140152.1"/>
</dbReference>
<name>A0ABZ0XR32_9BURK</name>